<protein>
    <recommendedName>
        <fullName evidence="3">Nucleotide pyrophosphatase</fullName>
    </recommendedName>
</protein>
<dbReference type="InterPro" id="IPR002591">
    <property type="entry name" value="Phosphodiest/P_Trfase"/>
</dbReference>
<dbReference type="Gene3D" id="3.40.720.10">
    <property type="entry name" value="Alkaline Phosphatase, subunit A"/>
    <property type="match status" value="1"/>
</dbReference>
<evidence type="ECO:0000313" key="1">
    <source>
        <dbReference type="EMBL" id="ODS02939.1"/>
    </source>
</evidence>
<dbReference type="AlphaFoldDB" id="A0A1E3WAV9"/>
<reference evidence="1 2" key="1">
    <citation type="journal article" date="2016" name="Environ. Microbiol.">
        <title>New Methyloceanibacter diversity from North Sea sediments includes methanotroph containing solely the soluble methane monooxygenase.</title>
        <authorList>
            <person name="Vekeman B."/>
            <person name="Kerckhof F.M."/>
            <person name="Cremers G."/>
            <person name="de Vos P."/>
            <person name="Vandamme P."/>
            <person name="Boon N."/>
            <person name="Op den Camp H.J."/>
            <person name="Heylen K."/>
        </authorList>
    </citation>
    <scope>NUCLEOTIDE SEQUENCE [LARGE SCALE GENOMIC DNA]</scope>
    <source>
        <strain evidence="1 2">R-67177</strain>
    </source>
</reference>
<evidence type="ECO:0008006" key="3">
    <source>
        <dbReference type="Google" id="ProtNLM"/>
    </source>
</evidence>
<accession>A0A1E3WAV9</accession>
<name>A0A1E3WAV9_9HYPH</name>
<dbReference type="Pfam" id="PF01663">
    <property type="entry name" value="Phosphodiest"/>
    <property type="match status" value="1"/>
</dbReference>
<dbReference type="EMBL" id="LPWD01000194">
    <property type="protein sequence ID" value="ODS02939.1"/>
    <property type="molecule type" value="Genomic_DNA"/>
</dbReference>
<proteinExistence type="predicted"/>
<comment type="caution">
    <text evidence="1">The sequence shown here is derived from an EMBL/GenBank/DDBJ whole genome shotgun (WGS) entry which is preliminary data.</text>
</comment>
<sequence length="187" mass="20696">MRSALLTSKKKTTALLGRGAEILLAAEAPDGDWEKILGEAPPIYSREINYWLLRAAIHVLETRPEIGCLYVHTTDYPMHEWPPQAPESKEHLGEIDALLKEAAEAAPDAAFLVSADHGMNYKARCWDLDRACAARGAPIRISISAERDKYLRHHRGFGGMSWVYTLKPGDAAAVKALLLSLEAWSGY</sequence>
<evidence type="ECO:0000313" key="2">
    <source>
        <dbReference type="Proteomes" id="UP000095042"/>
    </source>
</evidence>
<keyword evidence="2" id="KW-1185">Reference proteome</keyword>
<dbReference type="OrthoDB" id="3590172at2"/>
<organism evidence="1 2">
    <name type="scientific">Methyloceanibacter marginalis</name>
    <dbReference type="NCBI Taxonomy" id="1774971"/>
    <lineage>
        <taxon>Bacteria</taxon>
        <taxon>Pseudomonadati</taxon>
        <taxon>Pseudomonadota</taxon>
        <taxon>Alphaproteobacteria</taxon>
        <taxon>Hyphomicrobiales</taxon>
        <taxon>Hyphomicrobiaceae</taxon>
        <taxon>Methyloceanibacter</taxon>
    </lineage>
</organism>
<dbReference type="Proteomes" id="UP000095042">
    <property type="component" value="Unassembled WGS sequence"/>
</dbReference>
<dbReference type="InterPro" id="IPR017850">
    <property type="entry name" value="Alkaline_phosphatase_core_sf"/>
</dbReference>
<dbReference type="SUPFAM" id="SSF53649">
    <property type="entry name" value="Alkaline phosphatase-like"/>
    <property type="match status" value="1"/>
</dbReference>
<gene>
    <name evidence="1" type="ORF">AUC71_12530</name>
</gene>